<name>A0A6G7MAX0_9GEMI</name>
<gene>
    <name evidence="2" type="primary">C5</name>
</gene>
<proteinExistence type="predicted"/>
<keyword evidence="1" id="KW-0472">Membrane</keyword>
<evidence type="ECO:0000256" key="1">
    <source>
        <dbReference type="SAM" id="Phobius"/>
    </source>
</evidence>
<organism evidence="2">
    <name type="scientific">Malvastrum yellow vein virus</name>
    <dbReference type="NCBI Taxonomy" id="222475"/>
    <lineage>
        <taxon>Viruses</taxon>
        <taxon>Monodnaviria</taxon>
        <taxon>Shotokuvirae</taxon>
        <taxon>Cressdnaviricota</taxon>
        <taxon>Repensiviricetes</taxon>
        <taxon>Geplafuvirales</taxon>
        <taxon>Geminiviridae</taxon>
        <taxon>Begomovirus</taxon>
        <taxon>Begomovirus malvatrumvenae</taxon>
    </lineage>
</organism>
<accession>A0A6G7MAX0</accession>
<sequence>MEKDRANYVCRHEFRNKIQSLLISVGYRIVEVDPNLKSSVHRIRSMGTCHIQHQGILGMILILPSLLLVVNHIIINPNKLLN</sequence>
<protein>
    <submittedName>
        <fullName evidence="2">C5 protein</fullName>
    </submittedName>
</protein>
<feature type="transmembrane region" description="Helical" evidence="1">
    <location>
        <begin position="56"/>
        <end position="75"/>
    </location>
</feature>
<evidence type="ECO:0000313" key="2">
    <source>
        <dbReference type="EMBL" id="QIJ32361.1"/>
    </source>
</evidence>
<dbReference type="EMBL" id="MN249671">
    <property type="protein sequence ID" value="QIJ32361.1"/>
    <property type="molecule type" value="Genomic_DNA"/>
</dbReference>
<keyword evidence="1" id="KW-1133">Transmembrane helix</keyword>
<reference evidence="2" key="1">
    <citation type="submission" date="2019-07" db="EMBL/GenBank/DDBJ databases">
        <title>Yunnan Begomovirus Populations Are Highly Recombinant, Rapidly Evolving, and Segregated Based on Geographical Location.</title>
        <authorList>
            <person name="Zhao L."/>
            <person name="Zhong J."/>
            <person name="Li T."/>
            <person name="Ding M."/>
        </authorList>
    </citation>
    <scope>NUCLEOTIDE SEQUENCE</scope>
    <source>
        <strain evidence="2">YN720</strain>
    </source>
</reference>
<keyword evidence="1" id="KW-0812">Transmembrane</keyword>